<evidence type="ECO:0000259" key="2">
    <source>
        <dbReference type="Pfam" id="PF02668"/>
    </source>
</evidence>
<dbReference type="STRING" id="763406.A0A1E3NJ93"/>
<dbReference type="Pfam" id="PF02668">
    <property type="entry name" value="TauD"/>
    <property type="match status" value="1"/>
</dbReference>
<sequence length="355" mass="40872">MITLDQVDLPNKREFRGKDFPVAFRLGGNTQNVGQTLKFLEEKSEEGFFKNLLQKHGVIVIRNPSKTDPETLSKYLTAIGKNSGDEIFVQNGSTAKRTEVTNVLSTANEGPSDRLIYQHNEFSRFTKYPSKLFFVCEAYNAKGGETPVVHGGEFFDEIYRIAPDFLKELSRKGLYMEQIWPLKSDNDTNWSNQFCFGRYIDANNNDFEYQKAEAIKLAKKTASPHCEFTADHDLLIRQYTEPIRMYKAGDGEEFPCFFNSIATFFADVKYKIGGYSKTKSICYNDGSKIPEKYLDLVLEKSINMAYKHQWEEGDIVIVDNYMVSHGRCPWEGERKVLVSMWDTINKPDYLPWVSQ</sequence>
<dbReference type="OrthoDB" id="408743at2759"/>
<dbReference type="InterPro" id="IPR050411">
    <property type="entry name" value="AlphaKG_dependent_hydroxylases"/>
</dbReference>
<dbReference type="EMBL" id="KV454004">
    <property type="protein sequence ID" value="ODQ46180.1"/>
    <property type="molecule type" value="Genomic_DNA"/>
</dbReference>
<dbReference type="AlphaFoldDB" id="A0A1E3NJ93"/>
<gene>
    <name evidence="3" type="ORF">PICMEDRAFT_78617</name>
</gene>
<dbReference type="GO" id="GO:0016491">
    <property type="term" value="F:oxidoreductase activity"/>
    <property type="evidence" value="ECO:0007669"/>
    <property type="project" value="UniProtKB-KW"/>
</dbReference>
<evidence type="ECO:0000256" key="1">
    <source>
        <dbReference type="ARBA" id="ARBA00023002"/>
    </source>
</evidence>
<dbReference type="SUPFAM" id="SSF51197">
    <property type="entry name" value="Clavaminate synthase-like"/>
    <property type="match status" value="1"/>
</dbReference>
<keyword evidence="4" id="KW-1185">Reference proteome</keyword>
<dbReference type="Gene3D" id="3.60.130.10">
    <property type="entry name" value="Clavaminate synthase-like"/>
    <property type="match status" value="1"/>
</dbReference>
<feature type="domain" description="TauD/TfdA-like" evidence="2">
    <location>
        <begin position="43"/>
        <end position="341"/>
    </location>
</feature>
<proteinExistence type="predicted"/>
<dbReference type="PANTHER" id="PTHR10696:SF21">
    <property type="entry name" value="TAUD_TFDA-LIKE DOMAIN-CONTAINING PROTEIN"/>
    <property type="match status" value="1"/>
</dbReference>
<name>A0A1E3NJ93_9ASCO</name>
<evidence type="ECO:0000313" key="4">
    <source>
        <dbReference type="Proteomes" id="UP000094455"/>
    </source>
</evidence>
<dbReference type="Proteomes" id="UP000094455">
    <property type="component" value="Unassembled WGS sequence"/>
</dbReference>
<reference evidence="3 4" key="1">
    <citation type="journal article" date="2016" name="Proc. Natl. Acad. Sci. U.S.A.">
        <title>Comparative genomics of biotechnologically important yeasts.</title>
        <authorList>
            <person name="Riley R."/>
            <person name="Haridas S."/>
            <person name="Wolfe K.H."/>
            <person name="Lopes M.R."/>
            <person name="Hittinger C.T."/>
            <person name="Goeker M."/>
            <person name="Salamov A.A."/>
            <person name="Wisecaver J.H."/>
            <person name="Long T.M."/>
            <person name="Calvey C.H."/>
            <person name="Aerts A.L."/>
            <person name="Barry K.W."/>
            <person name="Choi C."/>
            <person name="Clum A."/>
            <person name="Coughlan A.Y."/>
            <person name="Deshpande S."/>
            <person name="Douglass A.P."/>
            <person name="Hanson S.J."/>
            <person name="Klenk H.-P."/>
            <person name="LaButti K.M."/>
            <person name="Lapidus A."/>
            <person name="Lindquist E.A."/>
            <person name="Lipzen A.M."/>
            <person name="Meier-Kolthoff J.P."/>
            <person name="Ohm R.A."/>
            <person name="Otillar R.P."/>
            <person name="Pangilinan J.L."/>
            <person name="Peng Y."/>
            <person name="Rokas A."/>
            <person name="Rosa C.A."/>
            <person name="Scheuner C."/>
            <person name="Sibirny A.A."/>
            <person name="Slot J.C."/>
            <person name="Stielow J.B."/>
            <person name="Sun H."/>
            <person name="Kurtzman C.P."/>
            <person name="Blackwell M."/>
            <person name="Grigoriev I.V."/>
            <person name="Jeffries T.W."/>
        </authorList>
    </citation>
    <scope>NUCLEOTIDE SEQUENCE [LARGE SCALE GENOMIC DNA]</scope>
    <source>
        <strain evidence="3 4">NRRL Y-2026</strain>
    </source>
</reference>
<keyword evidence="1" id="KW-0560">Oxidoreductase</keyword>
<dbReference type="RefSeq" id="XP_019017293.1">
    <property type="nucleotide sequence ID" value="XM_019164962.1"/>
</dbReference>
<evidence type="ECO:0000313" key="3">
    <source>
        <dbReference type="EMBL" id="ODQ46180.1"/>
    </source>
</evidence>
<organism evidence="3 4">
    <name type="scientific">Pichia membranifaciens NRRL Y-2026</name>
    <dbReference type="NCBI Taxonomy" id="763406"/>
    <lineage>
        <taxon>Eukaryota</taxon>
        <taxon>Fungi</taxon>
        <taxon>Dikarya</taxon>
        <taxon>Ascomycota</taxon>
        <taxon>Saccharomycotina</taxon>
        <taxon>Pichiomycetes</taxon>
        <taxon>Pichiales</taxon>
        <taxon>Pichiaceae</taxon>
        <taxon>Pichia</taxon>
    </lineage>
</organism>
<protein>
    <recommendedName>
        <fullName evidence="2">TauD/TfdA-like domain-containing protein</fullName>
    </recommendedName>
</protein>
<accession>A0A1E3NJ93</accession>
<dbReference type="InterPro" id="IPR003819">
    <property type="entry name" value="TauD/TfdA-like"/>
</dbReference>
<dbReference type="InterPro" id="IPR042098">
    <property type="entry name" value="TauD-like_sf"/>
</dbReference>
<dbReference type="PANTHER" id="PTHR10696">
    <property type="entry name" value="GAMMA-BUTYROBETAINE HYDROXYLASE-RELATED"/>
    <property type="match status" value="1"/>
</dbReference>
<dbReference type="GeneID" id="30181649"/>